<proteinExistence type="predicted"/>
<name>A0A7D4BGS1_9BACL</name>
<dbReference type="Proteomes" id="UP000503088">
    <property type="component" value="Chromosome"/>
</dbReference>
<evidence type="ECO:0000313" key="2">
    <source>
        <dbReference type="EMBL" id="QKG83795.1"/>
    </source>
</evidence>
<feature type="domain" description="Putative glycogen debranching enzyme N-terminal" evidence="1">
    <location>
        <begin position="5"/>
        <end position="75"/>
    </location>
</feature>
<evidence type="ECO:0000313" key="3">
    <source>
        <dbReference type="Proteomes" id="UP000503088"/>
    </source>
</evidence>
<accession>A0A7D4BGS1</accession>
<protein>
    <recommendedName>
        <fullName evidence="1">Putative glycogen debranching enzyme N-terminal domain-containing protein</fullName>
    </recommendedName>
</protein>
<sequence>MPRSSDGRWGLYWKDTRFLNQLQWSLKDTRLQCLSANMKDGIYFYHYTHDKGIQTDGEPLERDTVEIIRKQWIKEAGELIRNILGSGGRVSSIFTLPFRMGLIICLCAL</sequence>
<dbReference type="KEGG" id="kpul:GXN76_04425"/>
<dbReference type="Pfam" id="PF14742">
    <property type="entry name" value="GDE_N_bis"/>
    <property type="match status" value="1"/>
</dbReference>
<gene>
    <name evidence="2" type="ORF">GXN76_04425</name>
</gene>
<keyword evidence="3" id="KW-1185">Reference proteome</keyword>
<dbReference type="AlphaFoldDB" id="A0A7D4BGS1"/>
<reference evidence="2 3" key="1">
    <citation type="submission" date="2020-01" db="EMBL/GenBank/DDBJ databases">
        <authorList>
            <person name="Gulvik C.A."/>
            <person name="Batra D.G."/>
        </authorList>
    </citation>
    <scope>NUCLEOTIDE SEQUENCE [LARGE SCALE GENOMIC DNA]</scope>
    <source>
        <strain evidence="2 3">W9323</strain>
    </source>
</reference>
<dbReference type="InterPro" id="IPR032856">
    <property type="entry name" value="GDE_N_bis"/>
</dbReference>
<dbReference type="EMBL" id="CP048104">
    <property type="protein sequence ID" value="QKG83795.1"/>
    <property type="molecule type" value="Genomic_DNA"/>
</dbReference>
<organism evidence="2 3">
    <name type="scientific">Kroppenstedtia pulmonis</name>
    <dbReference type="NCBI Taxonomy" id="1380685"/>
    <lineage>
        <taxon>Bacteria</taxon>
        <taxon>Bacillati</taxon>
        <taxon>Bacillota</taxon>
        <taxon>Bacilli</taxon>
        <taxon>Bacillales</taxon>
        <taxon>Thermoactinomycetaceae</taxon>
        <taxon>Kroppenstedtia</taxon>
    </lineage>
</organism>
<evidence type="ECO:0000259" key="1">
    <source>
        <dbReference type="Pfam" id="PF14742"/>
    </source>
</evidence>